<feature type="transmembrane region" description="Helical" evidence="6">
    <location>
        <begin position="130"/>
        <end position="152"/>
    </location>
</feature>
<keyword evidence="9" id="KW-1185">Reference proteome</keyword>
<dbReference type="GO" id="GO:0005886">
    <property type="term" value="C:plasma membrane"/>
    <property type="evidence" value="ECO:0007669"/>
    <property type="project" value="TreeGrafter"/>
</dbReference>
<proteinExistence type="predicted"/>
<evidence type="ECO:0000256" key="3">
    <source>
        <dbReference type="ARBA" id="ARBA00022748"/>
    </source>
</evidence>
<dbReference type="GO" id="GO:0020037">
    <property type="term" value="F:heme binding"/>
    <property type="evidence" value="ECO:0007669"/>
    <property type="project" value="InterPro"/>
</dbReference>
<feature type="transmembrane region" description="Helical" evidence="6">
    <location>
        <begin position="91"/>
        <end position="110"/>
    </location>
</feature>
<dbReference type="EMBL" id="JAOTPL010000002">
    <property type="protein sequence ID" value="MCU7693273.1"/>
    <property type="molecule type" value="Genomic_DNA"/>
</dbReference>
<dbReference type="PANTHER" id="PTHR30071:SF1">
    <property type="entry name" value="CYTOCHROME B_B6 PROTEIN-RELATED"/>
    <property type="match status" value="1"/>
</dbReference>
<feature type="transmembrane region" description="Helical" evidence="6">
    <location>
        <begin position="216"/>
        <end position="233"/>
    </location>
</feature>
<evidence type="ECO:0000259" key="7">
    <source>
        <dbReference type="Pfam" id="PF01578"/>
    </source>
</evidence>
<feature type="transmembrane region" description="Helical" evidence="6">
    <location>
        <begin position="6"/>
        <end position="25"/>
    </location>
</feature>
<keyword evidence="4 6" id="KW-1133">Transmembrane helix</keyword>
<dbReference type="Proteomes" id="UP001209317">
    <property type="component" value="Unassembled WGS sequence"/>
</dbReference>
<evidence type="ECO:0000256" key="2">
    <source>
        <dbReference type="ARBA" id="ARBA00022692"/>
    </source>
</evidence>
<dbReference type="AlphaFoldDB" id="A0AAE3IK48"/>
<gene>
    <name evidence="8" type="primary">ccsA</name>
    <name evidence="8" type="ORF">OD355_01940</name>
</gene>
<evidence type="ECO:0000256" key="5">
    <source>
        <dbReference type="ARBA" id="ARBA00023136"/>
    </source>
</evidence>
<dbReference type="GO" id="GO:0017004">
    <property type="term" value="P:cytochrome complex assembly"/>
    <property type="evidence" value="ECO:0007669"/>
    <property type="project" value="UniProtKB-KW"/>
</dbReference>
<protein>
    <submittedName>
        <fullName evidence="8">Cytochrome c biogenesis protein CcsA</fullName>
    </submittedName>
</protein>
<evidence type="ECO:0000256" key="6">
    <source>
        <dbReference type="SAM" id="Phobius"/>
    </source>
</evidence>
<evidence type="ECO:0000313" key="9">
    <source>
        <dbReference type="Proteomes" id="UP001209317"/>
    </source>
</evidence>
<dbReference type="InterPro" id="IPR002541">
    <property type="entry name" value="Cyt_c_assembly"/>
</dbReference>
<sequence>MWQYFSYIAFTSIALWAVSAILIYARKGSLNTIAILMHALATLIIGAFITALWISLERPPLRTLAETRIWYTFFMGAIGLVVYRMYRQKWMLNYAALMATVFLLVTYFKPDTMNKTLMPALQSVWFIPHVIVYIFAYAMLGMATVVALYGLYQHKRPNRSAIAGIKYKPYAPEETVLIVDRLVNVGYAFLTFGLLFGALWAKEAWGHYWTWDPKETWAFISWLGYLVYIHYRYKYKDKEATTNFSIIIIAFILLMVCWFGVNYLPTASMSVHTYSG</sequence>
<feature type="domain" description="Cytochrome c assembly protein" evidence="7">
    <location>
        <begin position="72"/>
        <end position="264"/>
    </location>
</feature>
<feature type="transmembrane region" description="Helical" evidence="6">
    <location>
        <begin position="32"/>
        <end position="56"/>
    </location>
</feature>
<dbReference type="Pfam" id="PF01578">
    <property type="entry name" value="Cytochrom_C_asm"/>
    <property type="match status" value="1"/>
</dbReference>
<dbReference type="InterPro" id="IPR045062">
    <property type="entry name" value="Cyt_c_biogenesis_CcsA/CcmC"/>
</dbReference>
<reference evidence="8" key="1">
    <citation type="submission" date="2022-10" db="EMBL/GenBank/DDBJ databases">
        <authorList>
            <person name="Kim H.S."/>
            <person name="Kim J.-S."/>
            <person name="Suh M.K."/>
            <person name="Eom M.K."/>
            <person name="Lee J.-S."/>
        </authorList>
    </citation>
    <scope>NUCLEOTIDE SEQUENCE</scope>
    <source>
        <strain evidence="8">LIP-5</strain>
    </source>
</reference>
<feature type="transmembrane region" description="Helical" evidence="6">
    <location>
        <begin position="182"/>
        <end position="201"/>
    </location>
</feature>
<comment type="caution">
    <text evidence="8">The sequence shown here is derived from an EMBL/GenBank/DDBJ whole genome shotgun (WGS) entry which is preliminary data.</text>
</comment>
<dbReference type="RefSeq" id="WP_263036761.1">
    <property type="nucleotide sequence ID" value="NZ_JAOTPL010000002.1"/>
</dbReference>
<name>A0AAE3IK48_9BACT</name>
<comment type="subcellular location">
    <subcellularLocation>
        <location evidence="1">Membrane</location>
        <topology evidence="1">Multi-pass membrane protein</topology>
    </subcellularLocation>
</comment>
<organism evidence="8 9">
    <name type="scientific">Haoranjiania flava</name>
    <dbReference type="NCBI Taxonomy" id="1856322"/>
    <lineage>
        <taxon>Bacteria</taxon>
        <taxon>Pseudomonadati</taxon>
        <taxon>Bacteroidota</taxon>
        <taxon>Chitinophagia</taxon>
        <taxon>Chitinophagales</taxon>
        <taxon>Chitinophagaceae</taxon>
        <taxon>Haoranjiania</taxon>
    </lineage>
</organism>
<keyword evidence="5 6" id="KW-0472">Membrane</keyword>
<evidence type="ECO:0000313" key="8">
    <source>
        <dbReference type="EMBL" id="MCU7693273.1"/>
    </source>
</evidence>
<feature type="transmembrane region" description="Helical" evidence="6">
    <location>
        <begin position="240"/>
        <end position="261"/>
    </location>
</feature>
<evidence type="ECO:0000256" key="4">
    <source>
        <dbReference type="ARBA" id="ARBA00022989"/>
    </source>
</evidence>
<accession>A0AAE3IK48</accession>
<keyword evidence="2 6" id="KW-0812">Transmembrane</keyword>
<keyword evidence="3" id="KW-0201">Cytochrome c-type biogenesis</keyword>
<feature type="transmembrane region" description="Helical" evidence="6">
    <location>
        <begin position="68"/>
        <end position="86"/>
    </location>
</feature>
<evidence type="ECO:0000256" key="1">
    <source>
        <dbReference type="ARBA" id="ARBA00004141"/>
    </source>
</evidence>
<dbReference type="PANTHER" id="PTHR30071">
    <property type="entry name" value="HEME EXPORTER PROTEIN C"/>
    <property type="match status" value="1"/>
</dbReference>